<proteinExistence type="predicted"/>
<feature type="transmembrane region" description="Helical" evidence="5">
    <location>
        <begin position="110"/>
        <end position="129"/>
    </location>
</feature>
<name>A0A0P1HEM2_9RHOB</name>
<feature type="domain" description="L27" evidence="6">
    <location>
        <begin position="1"/>
        <end position="19"/>
    </location>
</feature>
<dbReference type="Pfam" id="PF07681">
    <property type="entry name" value="DoxX"/>
    <property type="match status" value="1"/>
</dbReference>
<dbReference type="AlphaFoldDB" id="A0A0P1HEM2"/>
<evidence type="ECO:0000256" key="5">
    <source>
        <dbReference type="SAM" id="Phobius"/>
    </source>
</evidence>
<evidence type="ECO:0000313" key="8">
    <source>
        <dbReference type="Proteomes" id="UP000051326"/>
    </source>
</evidence>
<feature type="transmembrane region" description="Helical" evidence="5">
    <location>
        <begin position="155"/>
        <end position="178"/>
    </location>
</feature>
<evidence type="ECO:0000256" key="2">
    <source>
        <dbReference type="ARBA" id="ARBA00022692"/>
    </source>
</evidence>
<dbReference type="InterPro" id="IPR032808">
    <property type="entry name" value="DoxX"/>
</dbReference>
<dbReference type="EMBL" id="CYSR01000036">
    <property type="protein sequence ID" value="CUI01854.1"/>
    <property type="molecule type" value="Genomic_DNA"/>
</dbReference>
<comment type="subcellular location">
    <subcellularLocation>
        <location evidence="1">Membrane</location>
        <topology evidence="1">Multi-pass membrane protein</topology>
    </subcellularLocation>
</comment>
<evidence type="ECO:0000313" key="7">
    <source>
        <dbReference type="EMBL" id="CUI01854.1"/>
    </source>
</evidence>
<dbReference type="GO" id="GO:0016020">
    <property type="term" value="C:membrane"/>
    <property type="evidence" value="ECO:0007669"/>
    <property type="project" value="UniProtKB-SubCell"/>
</dbReference>
<evidence type="ECO:0000259" key="6">
    <source>
        <dbReference type="PROSITE" id="PS51022"/>
    </source>
</evidence>
<accession>A0A0P1HEM2</accession>
<protein>
    <submittedName>
        <fullName evidence="7">DoxX</fullName>
    </submittedName>
</protein>
<dbReference type="STRING" id="1396826.PHA8399_04002"/>
<evidence type="ECO:0000256" key="3">
    <source>
        <dbReference type="ARBA" id="ARBA00022989"/>
    </source>
</evidence>
<keyword evidence="3 5" id="KW-1133">Transmembrane helix</keyword>
<reference evidence="7 8" key="1">
    <citation type="submission" date="2015-09" db="EMBL/GenBank/DDBJ databases">
        <authorList>
            <consortium name="Swine Surveillance"/>
        </authorList>
    </citation>
    <scope>NUCLEOTIDE SEQUENCE [LARGE SCALE GENOMIC DNA]</scope>
    <source>
        <strain evidence="7 8">CECT 8399</strain>
    </source>
</reference>
<dbReference type="PROSITE" id="PS51022">
    <property type="entry name" value="L27"/>
    <property type="match status" value="1"/>
</dbReference>
<organism evidence="7 8">
    <name type="scientific">Leisingera aquaemixtae</name>
    <dbReference type="NCBI Taxonomy" id="1396826"/>
    <lineage>
        <taxon>Bacteria</taxon>
        <taxon>Pseudomonadati</taxon>
        <taxon>Pseudomonadota</taxon>
        <taxon>Alphaproteobacteria</taxon>
        <taxon>Rhodobacterales</taxon>
        <taxon>Roseobacteraceae</taxon>
        <taxon>Leisingera</taxon>
    </lineage>
</organism>
<evidence type="ECO:0000256" key="4">
    <source>
        <dbReference type="ARBA" id="ARBA00023136"/>
    </source>
</evidence>
<feature type="transmembrane region" description="Helical" evidence="5">
    <location>
        <begin position="21"/>
        <end position="40"/>
    </location>
</feature>
<evidence type="ECO:0000256" key="1">
    <source>
        <dbReference type="ARBA" id="ARBA00004141"/>
    </source>
</evidence>
<dbReference type="RefSeq" id="WP_058287842.1">
    <property type="nucleotide sequence ID" value="NZ_CYSR01000036.1"/>
</dbReference>
<feature type="transmembrane region" description="Helical" evidence="5">
    <location>
        <begin position="82"/>
        <end position="103"/>
    </location>
</feature>
<dbReference type="InterPro" id="IPR004172">
    <property type="entry name" value="L27_dom"/>
</dbReference>
<dbReference type="Proteomes" id="UP000051326">
    <property type="component" value="Unassembled WGS sequence"/>
</dbReference>
<keyword evidence="4 5" id="KW-0472">Membrane</keyword>
<gene>
    <name evidence="7" type="ORF">PHA8399_04002</name>
</gene>
<keyword evidence="2 5" id="KW-0812">Transmembrane</keyword>
<sequence length="187" mass="20374">MHALVSIHDAVFRQVERAGNWLLPLAARFVFASTLLLYFWNSGLTKLGDGIFGLFSPSIGAYSQIFPKQLEAAGYDVDQLGVFHWAVALAGTYAEFILPLLIVIGLLTRLASLGMIGFVAVQSLTDIYGHGATDDKTLGALFDRFPDAVILDQRLLWIFLLSVLVVKGAGALSVDTLLRHRMQPAIA</sequence>